<protein>
    <submittedName>
        <fullName evidence="1">Uncharacterized protein</fullName>
    </submittedName>
</protein>
<gene>
    <name evidence="1" type="ORF">YSA_04996</name>
</gene>
<dbReference type="Proteomes" id="UP000005268">
    <property type="component" value="Chromosome"/>
</dbReference>
<proteinExistence type="predicted"/>
<accession>I3UVE8</accession>
<dbReference type="KEGG" id="ppi:YSA_04996"/>
<evidence type="ECO:0000313" key="2">
    <source>
        <dbReference type="Proteomes" id="UP000005268"/>
    </source>
</evidence>
<name>I3UVE8_PSEPU</name>
<reference evidence="1 2" key="1">
    <citation type="journal article" date="2012" name="J. Bacteriol.">
        <title>Complete Genome Sequence of the Naphthalene-Degrading Pseudomonas putida Strain ND6.</title>
        <authorList>
            <person name="Li S."/>
            <person name="Zhao H."/>
            <person name="Li Y."/>
            <person name="Niu S."/>
            <person name="Cai B."/>
        </authorList>
    </citation>
    <scope>NUCLEOTIDE SEQUENCE [LARGE SCALE GENOMIC DNA]</scope>
    <source>
        <strain evidence="1 2">ND6</strain>
    </source>
</reference>
<dbReference type="AlphaFoldDB" id="I3UVE8"/>
<dbReference type="EMBL" id="CP003588">
    <property type="protein sequence ID" value="AFK69469.1"/>
    <property type="molecule type" value="Genomic_DNA"/>
</dbReference>
<dbReference type="PATRIC" id="fig|231023.4.peg.2405"/>
<sequence>MQVESKQSQWTAFRQNQTLSIYKERVLCNPQPDDEEVGRAEV</sequence>
<evidence type="ECO:0000313" key="1">
    <source>
        <dbReference type="EMBL" id="AFK69469.1"/>
    </source>
</evidence>
<organism evidence="1 2">
    <name type="scientific">Pseudomonas putida ND6</name>
    <dbReference type="NCBI Taxonomy" id="231023"/>
    <lineage>
        <taxon>Bacteria</taxon>
        <taxon>Pseudomonadati</taxon>
        <taxon>Pseudomonadota</taxon>
        <taxon>Gammaproteobacteria</taxon>
        <taxon>Pseudomonadales</taxon>
        <taxon>Pseudomonadaceae</taxon>
        <taxon>Pseudomonas</taxon>
    </lineage>
</organism>
<dbReference type="HOGENOM" id="CLU_3256626_0_0_6"/>